<dbReference type="InterPro" id="IPR023753">
    <property type="entry name" value="FAD/NAD-binding_dom"/>
</dbReference>
<keyword evidence="9 13" id="KW-0676">Redox-active center</keyword>
<evidence type="ECO:0000256" key="3">
    <source>
        <dbReference type="ARBA" id="ARBA00022490"/>
    </source>
</evidence>
<evidence type="ECO:0000256" key="1">
    <source>
        <dbReference type="ARBA" id="ARBA00004496"/>
    </source>
</evidence>
<dbReference type="GO" id="GO:0034599">
    <property type="term" value="P:cellular response to oxidative stress"/>
    <property type="evidence" value="ECO:0007669"/>
    <property type="project" value="TreeGrafter"/>
</dbReference>
<dbReference type="PIRSF" id="PIRSF000350">
    <property type="entry name" value="Mercury_reductase_MerA"/>
    <property type="match status" value="1"/>
</dbReference>
<dbReference type="InterPro" id="IPR006322">
    <property type="entry name" value="Glutathione_Rdtase_euk/bac"/>
</dbReference>
<dbReference type="PANTHER" id="PTHR42737:SF2">
    <property type="entry name" value="GLUTATHIONE REDUCTASE"/>
    <property type="match status" value="1"/>
</dbReference>
<comment type="similarity">
    <text evidence="2 13">Belongs to the class-I pyridine nucleotide-disulfide oxidoreductase family.</text>
</comment>
<dbReference type="GO" id="GO:0005739">
    <property type="term" value="C:mitochondrion"/>
    <property type="evidence" value="ECO:0007669"/>
    <property type="project" value="TreeGrafter"/>
</dbReference>
<feature type="binding site" evidence="11">
    <location>
        <begin position="181"/>
        <end position="188"/>
    </location>
    <ligand>
        <name>NAD(+)</name>
        <dbReference type="ChEBI" id="CHEBI:57540"/>
    </ligand>
</feature>
<dbReference type="PANTHER" id="PTHR42737">
    <property type="entry name" value="GLUTATHIONE REDUCTASE"/>
    <property type="match status" value="1"/>
</dbReference>
<accession>A0A1L3THY2</accession>
<keyword evidence="11" id="KW-0547">Nucleotide-binding</keyword>
<reference evidence="17" key="1">
    <citation type="submission" date="2016-08" db="EMBL/GenBank/DDBJ databases">
        <title>Different susceptibilities of the Antarctic and temperate copepods Tigriopus kingsejongensis and Tigriopus japonicus to ultraviolet B(UV-B) radiation.</title>
        <authorList>
            <person name="Lee J.-S."/>
        </authorList>
    </citation>
    <scope>NUCLEOTIDE SEQUENCE</scope>
</reference>
<keyword evidence="7 13" id="KW-0560">Oxidoreductase</keyword>
<dbReference type="InterPro" id="IPR012999">
    <property type="entry name" value="Pyr_OxRdtase_I_AS"/>
</dbReference>
<evidence type="ECO:0000256" key="11">
    <source>
        <dbReference type="PIRSR" id="PIRSR000350-3"/>
    </source>
</evidence>
<dbReference type="EC" id="1.8.1.7" evidence="14"/>
<dbReference type="AlphaFoldDB" id="A0A1L3THY2"/>
<dbReference type="Pfam" id="PF07992">
    <property type="entry name" value="Pyr_redox_2"/>
    <property type="match status" value="1"/>
</dbReference>
<evidence type="ECO:0000256" key="6">
    <source>
        <dbReference type="ARBA" id="ARBA00022857"/>
    </source>
</evidence>
<evidence type="ECO:0000256" key="4">
    <source>
        <dbReference type="ARBA" id="ARBA00022630"/>
    </source>
</evidence>
<dbReference type="InterPro" id="IPR046952">
    <property type="entry name" value="GSHR/TRXR-like"/>
</dbReference>
<comment type="catalytic activity">
    <reaction evidence="14">
        <text>2 glutathione + NADP(+) = glutathione disulfide + NADPH + H(+)</text>
        <dbReference type="Rhea" id="RHEA:11740"/>
        <dbReference type="ChEBI" id="CHEBI:15378"/>
        <dbReference type="ChEBI" id="CHEBI:57783"/>
        <dbReference type="ChEBI" id="CHEBI:57925"/>
        <dbReference type="ChEBI" id="CHEBI:58297"/>
        <dbReference type="ChEBI" id="CHEBI:58349"/>
        <dbReference type="EC" id="1.8.1.7"/>
    </reaction>
</comment>
<dbReference type="PRINTS" id="PR00368">
    <property type="entry name" value="FADPNR"/>
</dbReference>
<dbReference type="InterPro" id="IPR001100">
    <property type="entry name" value="Pyr_nuc-diS_OxRdtase"/>
</dbReference>
<dbReference type="GO" id="GO:0050661">
    <property type="term" value="F:NADP binding"/>
    <property type="evidence" value="ECO:0007669"/>
    <property type="project" value="InterPro"/>
</dbReference>
<comment type="subcellular location">
    <subcellularLocation>
        <location evidence="1 14">Cytoplasm</location>
    </subcellularLocation>
</comment>
<evidence type="ECO:0000256" key="5">
    <source>
        <dbReference type="ARBA" id="ARBA00022827"/>
    </source>
</evidence>
<dbReference type="PROSITE" id="PS00076">
    <property type="entry name" value="PYRIDINE_REDOX_1"/>
    <property type="match status" value="1"/>
</dbReference>
<feature type="active site" description="Proton acceptor" evidence="10">
    <location>
        <position position="447"/>
    </location>
</feature>
<feature type="binding site" evidence="11">
    <location>
        <position position="57"/>
    </location>
    <ligand>
        <name>FAD</name>
        <dbReference type="ChEBI" id="CHEBI:57692"/>
    </ligand>
</feature>
<organism evidence="17">
    <name type="scientific">Tigriopus kingsejongensis</name>
    <dbReference type="NCBI Taxonomy" id="1133412"/>
    <lineage>
        <taxon>Eukaryota</taxon>
        <taxon>Metazoa</taxon>
        <taxon>Ecdysozoa</taxon>
        <taxon>Arthropoda</taxon>
        <taxon>Crustacea</taxon>
        <taxon>Multicrustacea</taxon>
        <taxon>Hexanauplia</taxon>
        <taxon>Copepoda</taxon>
        <taxon>Harpacticoida</taxon>
        <taxon>Harpacticidae</taxon>
        <taxon>Tigriopus</taxon>
    </lineage>
</organism>
<keyword evidence="8" id="KW-1015">Disulfide bond</keyword>
<dbReference type="Gene3D" id="3.50.50.60">
    <property type="entry name" value="FAD/NAD(P)-binding domain"/>
    <property type="match status" value="2"/>
</dbReference>
<evidence type="ECO:0000259" key="16">
    <source>
        <dbReference type="Pfam" id="PF07992"/>
    </source>
</evidence>
<dbReference type="EMBL" id="KX695150">
    <property type="protein sequence ID" value="APH81361.1"/>
    <property type="molecule type" value="mRNA"/>
</dbReference>
<dbReference type="GO" id="GO:0006749">
    <property type="term" value="P:glutathione metabolic process"/>
    <property type="evidence" value="ECO:0007669"/>
    <property type="project" value="InterPro"/>
</dbReference>
<evidence type="ECO:0000313" key="17">
    <source>
        <dbReference type="EMBL" id="APH81361.1"/>
    </source>
</evidence>
<evidence type="ECO:0000256" key="12">
    <source>
        <dbReference type="PIRSR" id="PIRSR000350-4"/>
    </source>
</evidence>
<feature type="binding site" evidence="11">
    <location>
        <position position="269"/>
    </location>
    <ligand>
        <name>NAD(+)</name>
        <dbReference type="ChEBI" id="CHEBI:57540"/>
    </ligand>
</feature>
<keyword evidence="6 14" id="KW-0521">NADP</keyword>
<evidence type="ECO:0000256" key="2">
    <source>
        <dbReference type="ARBA" id="ARBA00007532"/>
    </source>
</evidence>
<proteinExistence type="evidence at transcript level"/>
<keyword evidence="3 14" id="KW-0963">Cytoplasm</keyword>
<dbReference type="GO" id="GO:0005829">
    <property type="term" value="C:cytosol"/>
    <property type="evidence" value="ECO:0007669"/>
    <property type="project" value="TreeGrafter"/>
</dbReference>
<dbReference type="FunFam" id="3.50.50.60:FF:000141">
    <property type="entry name" value="Glutathione reductase"/>
    <property type="match status" value="1"/>
</dbReference>
<evidence type="ECO:0000256" key="8">
    <source>
        <dbReference type="ARBA" id="ARBA00023157"/>
    </source>
</evidence>
<dbReference type="GO" id="GO:0050660">
    <property type="term" value="F:flavin adenine dinucleotide binding"/>
    <property type="evidence" value="ECO:0007669"/>
    <property type="project" value="InterPro"/>
</dbReference>
<dbReference type="PRINTS" id="PR00411">
    <property type="entry name" value="PNDRDTASEI"/>
</dbReference>
<sequence>MPPIGVTKHFNYLVVGGGSGGIASARRAAEFKNVTVGLIEKSKLGGTCVNVGCVPKKIMYQAAHFCEEVKDMGDYGVEFEGAFKGFNWGHLKPKRDAYIQKLNGIYGNNLGKSEVEHISGAGKIIGDRKVQVDGKIYSTDHLLIAVGGFPVWPEVPGANKGITSDGFFELETLPKKTVVVGAGYIAVEMAGILQALGSEVHFLIRHDKVLRNFDEMLAQAVTDELEHSGIHLVKNSNVKAVRGNQPNLTVETHEGHVIDGVDCVLWAIGRAPATKNLGLDNSSIKVDKKGHIEVDEFQNTSSKNTYALGDVAGKYLLTPVAIAAGRKLAHRLFDQDKEHLKLDYENIPTVVFSHPPIGTMGLSQAEAEEKFGKDQIKIYQSKFTALYHSMTERKQMTNMKLVCLGPEEKVIGLHMIGRGCDEMLQGFGVALRMGATKKDFDNVVAIHPTSSEELVTMR</sequence>
<dbReference type="GO" id="GO:0045454">
    <property type="term" value="P:cell redox homeostasis"/>
    <property type="evidence" value="ECO:0007669"/>
    <property type="project" value="InterPro"/>
</dbReference>
<feature type="domain" description="Pyridine nucleotide-disulphide oxidoreductase dimerisation" evidence="15">
    <location>
        <begin position="347"/>
        <end position="457"/>
    </location>
</feature>
<protein>
    <recommendedName>
        <fullName evidence="14">Glutathione reductase</fullName>
        <ecNumber evidence="14">1.8.1.7</ecNumber>
    </recommendedName>
</protein>
<feature type="binding site" evidence="11">
    <location>
        <position position="310"/>
    </location>
    <ligand>
        <name>FAD</name>
        <dbReference type="ChEBI" id="CHEBI:57692"/>
    </ligand>
</feature>
<dbReference type="SUPFAM" id="SSF51905">
    <property type="entry name" value="FAD/NAD(P)-binding domain"/>
    <property type="match status" value="1"/>
</dbReference>
<feature type="disulfide bond" description="Redox-active" evidence="12">
    <location>
        <begin position="48"/>
        <end position="53"/>
    </location>
</feature>
<evidence type="ECO:0000256" key="14">
    <source>
        <dbReference type="RuleBase" id="RU365016"/>
    </source>
</evidence>
<evidence type="ECO:0000256" key="7">
    <source>
        <dbReference type="ARBA" id="ARBA00023002"/>
    </source>
</evidence>
<dbReference type="NCBIfam" id="TIGR01421">
    <property type="entry name" value="gluta_reduc_1"/>
    <property type="match status" value="1"/>
</dbReference>
<comment type="function">
    <text evidence="14">Catalyzes the reduction of glutathione disulfide (GSSG) to reduced glutathione (GSH). Constitutes the major mechanism to maintain a high GSH:GSSG ratio in the cytosol.</text>
</comment>
<dbReference type="FunFam" id="3.30.390.30:FF:000003">
    <property type="entry name" value="Glutathione reductase"/>
    <property type="match status" value="1"/>
</dbReference>
<evidence type="ECO:0000256" key="10">
    <source>
        <dbReference type="PIRSR" id="PIRSR000350-2"/>
    </source>
</evidence>
<name>A0A1L3THY2_9MAXI</name>
<dbReference type="Gene3D" id="3.30.390.30">
    <property type="match status" value="1"/>
</dbReference>
<dbReference type="GO" id="GO:0004362">
    <property type="term" value="F:glutathione-disulfide reductase (NADPH) activity"/>
    <property type="evidence" value="ECO:0007669"/>
    <property type="project" value="UniProtKB-EC"/>
</dbReference>
<dbReference type="InterPro" id="IPR036188">
    <property type="entry name" value="FAD/NAD-bd_sf"/>
</dbReference>
<evidence type="ECO:0000256" key="13">
    <source>
        <dbReference type="RuleBase" id="RU003691"/>
    </source>
</evidence>
<feature type="domain" description="FAD/NAD(P)-binding" evidence="16">
    <location>
        <begin position="11"/>
        <end position="325"/>
    </location>
</feature>
<comment type="cofactor">
    <cofactor evidence="11">
        <name>FAD</name>
        <dbReference type="ChEBI" id="CHEBI:57692"/>
    </cofactor>
    <text evidence="11">Binds 1 FAD per subunit.</text>
</comment>
<dbReference type="NCBIfam" id="NF004776">
    <property type="entry name" value="PRK06116.1"/>
    <property type="match status" value="1"/>
</dbReference>
<feature type="binding site" evidence="11">
    <location>
        <position position="122"/>
    </location>
    <ligand>
        <name>FAD</name>
        <dbReference type="ChEBI" id="CHEBI:57692"/>
    </ligand>
</feature>
<evidence type="ECO:0000259" key="15">
    <source>
        <dbReference type="Pfam" id="PF02852"/>
    </source>
</evidence>
<dbReference type="InterPro" id="IPR004099">
    <property type="entry name" value="Pyr_nucl-diS_OxRdtase_dimer"/>
</dbReference>
<dbReference type="Pfam" id="PF02852">
    <property type="entry name" value="Pyr_redox_dim"/>
    <property type="match status" value="1"/>
</dbReference>
<keyword evidence="11" id="KW-0520">NAD</keyword>
<keyword evidence="5 11" id="KW-0274">FAD</keyword>
<evidence type="ECO:0000256" key="9">
    <source>
        <dbReference type="ARBA" id="ARBA00023284"/>
    </source>
</evidence>
<keyword evidence="4 13" id="KW-0285">Flavoprotein</keyword>
<dbReference type="SUPFAM" id="SSF55424">
    <property type="entry name" value="FAD/NAD-linked reductases, dimerisation (C-terminal) domain"/>
    <property type="match status" value="1"/>
</dbReference>
<dbReference type="InterPro" id="IPR016156">
    <property type="entry name" value="FAD/NAD-linked_Rdtase_dimer_sf"/>
</dbReference>